<feature type="chain" id="PRO_5002479427" description="Isoquinoline 1-oxidoreductase subunit" evidence="1">
    <location>
        <begin position="26"/>
        <end position="193"/>
    </location>
</feature>
<dbReference type="Proteomes" id="UP000033588">
    <property type="component" value="Unassembled WGS sequence"/>
</dbReference>
<sequence>MKRHHWLLGAVILVLLVAYASHVFADDREALQAFDTVQKVFQSPRCQNCHIPGDSPLQFDAGVPHAMNVVRGMDGKGSAGLPCATCHGQSNPPASYGPHAPPGAPHWSLPPAAHRMAWIGLPADRLCAMIKDRSSNGDRDFAALIKHVSDDKLVLWGWNPGGNRAPVPVPHDVFVTQFKRWADAGGPCPMAGS</sequence>
<dbReference type="SUPFAM" id="SSF48695">
    <property type="entry name" value="Multiheme cytochromes"/>
    <property type="match status" value="1"/>
</dbReference>
<feature type="signal peptide" evidence="1">
    <location>
        <begin position="1"/>
        <end position="25"/>
    </location>
</feature>
<proteinExistence type="predicted"/>
<evidence type="ECO:0000313" key="3">
    <source>
        <dbReference type="Proteomes" id="UP000033588"/>
    </source>
</evidence>
<evidence type="ECO:0008006" key="4">
    <source>
        <dbReference type="Google" id="ProtNLM"/>
    </source>
</evidence>
<dbReference type="OrthoDB" id="656942at2"/>
<comment type="caution">
    <text evidence="2">The sequence shown here is derived from an EMBL/GenBank/DDBJ whole genome shotgun (WGS) entry which is preliminary data.</text>
</comment>
<gene>
    <name evidence="2" type="ORF">VC35_01065</name>
</gene>
<dbReference type="InterPro" id="IPR036280">
    <property type="entry name" value="Multihaem_cyt_sf"/>
</dbReference>
<evidence type="ECO:0000313" key="2">
    <source>
        <dbReference type="EMBL" id="KJZ50804.1"/>
    </source>
</evidence>
<dbReference type="PATRIC" id="fig|294.132.peg.2200"/>
<dbReference type="AlphaFoldDB" id="A0A0F4U368"/>
<dbReference type="EMBL" id="LACC01000002">
    <property type="protein sequence ID" value="KJZ50804.1"/>
    <property type="molecule type" value="Genomic_DNA"/>
</dbReference>
<accession>A0A0F4U368</accession>
<protein>
    <recommendedName>
        <fullName evidence="4">Isoquinoline 1-oxidoreductase subunit</fullName>
    </recommendedName>
</protein>
<organism evidence="2 3">
    <name type="scientific">Pseudomonas fluorescens</name>
    <dbReference type="NCBI Taxonomy" id="294"/>
    <lineage>
        <taxon>Bacteria</taxon>
        <taxon>Pseudomonadati</taxon>
        <taxon>Pseudomonadota</taxon>
        <taxon>Gammaproteobacteria</taxon>
        <taxon>Pseudomonadales</taxon>
        <taxon>Pseudomonadaceae</taxon>
        <taxon>Pseudomonas</taxon>
    </lineage>
</organism>
<evidence type="ECO:0000256" key="1">
    <source>
        <dbReference type="SAM" id="SignalP"/>
    </source>
</evidence>
<name>A0A0F4U368_PSEFL</name>
<dbReference type="RefSeq" id="WP_046037217.1">
    <property type="nucleotide sequence ID" value="NZ_LACC01000002.1"/>
</dbReference>
<keyword evidence="1" id="KW-0732">Signal</keyword>
<reference evidence="2 3" key="1">
    <citation type="submission" date="2015-03" db="EMBL/GenBank/DDBJ databases">
        <title>Comparative genomics of Pseudomonas insights into diversity of traits involved in vanlence and defense.</title>
        <authorList>
            <person name="Qin Y."/>
        </authorList>
    </citation>
    <scope>NUCLEOTIDE SEQUENCE [LARGE SCALE GENOMIC DNA]</scope>
    <source>
        <strain evidence="2 3">C8</strain>
    </source>
</reference>